<dbReference type="InterPro" id="IPR009014">
    <property type="entry name" value="Transketo_C/PFOR_II"/>
</dbReference>
<dbReference type="SMART" id="SM00861">
    <property type="entry name" value="Transket_pyr"/>
    <property type="match status" value="1"/>
</dbReference>
<dbReference type="InterPro" id="IPR051157">
    <property type="entry name" value="PDH/Transketolase"/>
</dbReference>
<dbReference type="Gene3D" id="3.40.50.970">
    <property type="match status" value="1"/>
</dbReference>
<gene>
    <name evidence="2" type="ORF">SAMN05444370_1545</name>
</gene>
<dbReference type="InterPro" id="IPR005475">
    <property type="entry name" value="Transketolase-like_Pyr-bd"/>
</dbReference>
<organism evidence="2 3">
    <name type="scientific">Rubrimonas cliftonensis</name>
    <dbReference type="NCBI Taxonomy" id="89524"/>
    <lineage>
        <taxon>Bacteria</taxon>
        <taxon>Pseudomonadati</taxon>
        <taxon>Pseudomonadota</taxon>
        <taxon>Alphaproteobacteria</taxon>
        <taxon>Rhodobacterales</taxon>
        <taxon>Paracoccaceae</taxon>
        <taxon>Rubrimonas</taxon>
    </lineage>
</organism>
<accession>A0A1H4GD58</accession>
<dbReference type="AlphaFoldDB" id="A0A1H4GD58"/>
<dbReference type="Pfam" id="PF02779">
    <property type="entry name" value="Transket_pyr"/>
    <property type="match status" value="1"/>
</dbReference>
<evidence type="ECO:0000313" key="3">
    <source>
        <dbReference type="Proteomes" id="UP000198703"/>
    </source>
</evidence>
<evidence type="ECO:0000313" key="2">
    <source>
        <dbReference type="EMBL" id="SEB07484.1"/>
    </source>
</evidence>
<dbReference type="Gene3D" id="3.40.50.920">
    <property type="match status" value="1"/>
</dbReference>
<dbReference type="SUPFAM" id="SSF52922">
    <property type="entry name" value="TK C-terminal domain-like"/>
    <property type="match status" value="1"/>
</dbReference>
<dbReference type="Proteomes" id="UP000198703">
    <property type="component" value="Unassembled WGS sequence"/>
</dbReference>
<dbReference type="STRING" id="89524.SAMN05444370_1545"/>
<dbReference type="PANTHER" id="PTHR43825">
    <property type="entry name" value="PYRUVATE DEHYDROGENASE E1 COMPONENT"/>
    <property type="match status" value="1"/>
</dbReference>
<keyword evidence="3" id="KW-1185">Reference proteome</keyword>
<evidence type="ECO:0000259" key="1">
    <source>
        <dbReference type="SMART" id="SM00861"/>
    </source>
</evidence>
<keyword evidence="2" id="KW-0670">Pyruvate</keyword>
<reference evidence="2 3" key="1">
    <citation type="submission" date="2016-10" db="EMBL/GenBank/DDBJ databases">
        <authorList>
            <person name="de Groot N.N."/>
        </authorList>
    </citation>
    <scope>NUCLEOTIDE SEQUENCE [LARGE SCALE GENOMIC DNA]</scope>
    <source>
        <strain evidence="2 3">DSM 15345</strain>
    </source>
</reference>
<dbReference type="PANTHER" id="PTHR43825:SF4">
    <property type="entry name" value="PYRUVATE DEHYDROGENASE E1 COMPONENT"/>
    <property type="match status" value="1"/>
</dbReference>
<dbReference type="EMBL" id="FNQM01000054">
    <property type="protein sequence ID" value="SEB07484.1"/>
    <property type="molecule type" value="Genomic_DNA"/>
</dbReference>
<feature type="domain" description="Transketolase-like pyrimidine-binding" evidence="1">
    <location>
        <begin position="19"/>
        <end position="226"/>
    </location>
</feature>
<dbReference type="InterPro" id="IPR029061">
    <property type="entry name" value="THDP-binding"/>
</dbReference>
<sequence>MRTPNSPRRPSRRPPEREISTQAAFGRILDHLARSGGDLVDRIVTTSPDVTGTTSLGPWVNRRKLFARGARPDVFKAHRIPSTAKWEFSPDGQHVELGIAEMNLCLLLAAAGLAHSLFGRRLIPIGTVYDPFVARALDALNYACYQDARFLLVGTPSGVTLAPEGGAHQSIGTPLIGMSQPGLTAFEPAFADELAIIMEWAFAHLQRDGAGGGSVYLRLTTNPLEQPLRQGGDRFAADVVAGGYWMRPPGPNCEAVIAYQGAVAGEAIRAAGRVGGARRDVGLLAVTSADRLHAGWTEAQRAREAGDAGARAHVEALLGELPAHCALVTVIDGHPATLSWLGGVAGRRTLPLGVEAFGQTGTIAELYRCSGIDAEAIVRRLDAMTAGRRMLA</sequence>
<proteinExistence type="predicted"/>
<protein>
    <submittedName>
        <fullName evidence="2">Pyruvate dehydrogenase E1 component</fullName>
    </submittedName>
</protein>
<name>A0A1H4GD58_9RHOB</name>
<dbReference type="SUPFAM" id="SSF52518">
    <property type="entry name" value="Thiamin diphosphate-binding fold (THDP-binding)"/>
    <property type="match status" value="1"/>
</dbReference>